<keyword evidence="6" id="KW-0813">Transport</keyword>
<reference evidence="8" key="1">
    <citation type="journal article" date="2023" name="Insect Mol. Biol.">
        <title>Genome sequencing provides insights into the evolution of gene families encoding plant cell wall-degrading enzymes in longhorned beetles.</title>
        <authorList>
            <person name="Shin N.R."/>
            <person name="Okamura Y."/>
            <person name="Kirsch R."/>
            <person name="Pauchet Y."/>
        </authorList>
    </citation>
    <scope>NUCLEOTIDE SEQUENCE</scope>
    <source>
        <strain evidence="8">AMC_N1</strain>
    </source>
</reference>
<evidence type="ECO:0000259" key="7">
    <source>
        <dbReference type="PROSITE" id="PS00214"/>
    </source>
</evidence>
<accession>A0AAV8YRD1</accession>
<dbReference type="Proteomes" id="UP001162162">
    <property type="component" value="Unassembled WGS sequence"/>
</dbReference>
<dbReference type="Pfam" id="PF00061">
    <property type="entry name" value="Lipocalin"/>
    <property type="match status" value="1"/>
</dbReference>
<feature type="domain" description="Cytosolic fatty-acid binding proteins" evidence="7">
    <location>
        <begin position="9"/>
        <end position="26"/>
    </location>
</feature>
<dbReference type="CDD" id="cd00742">
    <property type="entry name" value="FABP"/>
    <property type="match status" value="1"/>
</dbReference>
<dbReference type="PANTHER" id="PTHR11955">
    <property type="entry name" value="FATTY ACID BINDING PROTEIN"/>
    <property type="match status" value="1"/>
</dbReference>
<protein>
    <recommendedName>
        <fullName evidence="4">Fatty acid-binding protein, muscle</fullName>
    </recommendedName>
    <alternativeName>
        <fullName evidence="5">M-FABP</fullName>
    </alternativeName>
</protein>
<evidence type="ECO:0000256" key="3">
    <source>
        <dbReference type="ARBA" id="ARBA00057009"/>
    </source>
</evidence>
<evidence type="ECO:0000313" key="8">
    <source>
        <dbReference type="EMBL" id="KAJ8954214.1"/>
    </source>
</evidence>
<evidence type="ECO:0000256" key="1">
    <source>
        <dbReference type="ARBA" id="ARBA00008390"/>
    </source>
</evidence>
<organism evidence="8 9">
    <name type="scientific">Aromia moschata</name>
    <dbReference type="NCBI Taxonomy" id="1265417"/>
    <lineage>
        <taxon>Eukaryota</taxon>
        <taxon>Metazoa</taxon>
        <taxon>Ecdysozoa</taxon>
        <taxon>Arthropoda</taxon>
        <taxon>Hexapoda</taxon>
        <taxon>Insecta</taxon>
        <taxon>Pterygota</taxon>
        <taxon>Neoptera</taxon>
        <taxon>Endopterygota</taxon>
        <taxon>Coleoptera</taxon>
        <taxon>Polyphaga</taxon>
        <taxon>Cucujiformia</taxon>
        <taxon>Chrysomeloidea</taxon>
        <taxon>Cerambycidae</taxon>
        <taxon>Cerambycinae</taxon>
        <taxon>Callichromatini</taxon>
        <taxon>Aromia</taxon>
    </lineage>
</organism>
<name>A0AAV8YRD1_9CUCU</name>
<keyword evidence="2" id="KW-0446">Lipid-binding</keyword>
<sequence>MGLEEVIGKTYTLAKSENFDQYMKALGVGLVTRKMGAAASPDVDLQKDGDEYILSSKSTFKNVITKFKPGVEFEQETPDGRKVKSTFTIEGNKLHEVQKNPDGKDTIIDRTFTNDEIKMEMSYDNVTATRVYKIKA</sequence>
<dbReference type="SUPFAM" id="SSF50814">
    <property type="entry name" value="Lipocalins"/>
    <property type="match status" value="1"/>
</dbReference>
<comment type="function">
    <text evidence="3">Binds fatty acids in a 1:1 molar ratio.</text>
</comment>
<dbReference type="InterPro" id="IPR000463">
    <property type="entry name" value="Fatty_acid-bd"/>
</dbReference>
<evidence type="ECO:0000256" key="4">
    <source>
        <dbReference type="ARBA" id="ARBA00072951"/>
    </source>
</evidence>
<evidence type="ECO:0000256" key="6">
    <source>
        <dbReference type="RuleBase" id="RU003696"/>
    </source>
</evidence>
<evidence type="ECO:0000256" key="2">
    <source>
        <dbReference type="ARBA" id="ARBA00023121"/>
    </source>
</evidence>
<evidence type="ECO:0000256" key="5">
    <source>
        <dbReference type="ARBA" id="ARBA00081149"/>
    </source>
</evidence>
<evidence type="ECO:0000313" key="9">
    <source>
        <dbReference type="Proteomes" id="UP001162162"/>
    </source>
</evidence>
<dbReference type="GO" id="GO:0005504">
    <property type="term" value="F:fatty acid binding"/>
    <property type="evidence" value="ECO:0007669"/>
    <property type="project" value="UniProtKB-ARBA"/>
</dbReference>
<dbReference type="InterPro" id="IPR031259">
    <property type="entry name" value="ILBP"/>
</dbReference>
<dbReference type="PRINTS" id="PR00178">
    <property type="entry name" value="FATTYACIDBP"/>
</dbReference>
<dbReference type="AlphaFoldDB" id="A0AAV8YRD1"/>
<comment type="caution">
    <text evidence="8">The sequence shown here is derived from an EMBL/GenBank/DDBJ whole genome shotgun (WGS) entry which is preliminary data.</text>
</comment>
<dbReference type="InterPro" id="IPR000566">
    <property type="entry name" value="Lipocln_cytosolic_FA-bd_dom"/>
</dbReference>
<dbReference type="Gene3D" id="2.40.128.20">
    <property type="match status" value="1"/>
</dbReference>
<dbReference type="EMBL" id="JAPWTK010000050">
    <property type="protein sequence ID" value="KAJ8954214.1"/>
    <property type="molecule type" value="Genomic_DNA"/>
</dbReference>
<dbReference type="InterPro" id="IPR012674">
    <property type="entry name" value="Calycin"/>
</dbReference>
<dbReference type="FunFam" id="2.40.128.20:FF:000001">
    <property type="entry name" value="Fatty acid-binding protein, adipocyte"/>
    <property type="match status" value="1"/>
</dbReference>
<keyword evidence="9" id="KW-1185">Reference proteome</keyword>
<dbReference type="PROSITE" id="PS00214">
    <property type="entry name" value="FABP"/>
    <property type="match status" value="1"/>
</dbReference>
<gene>
    <name evidence="8" type="ORF">NQ318_005809</name>
</gene>
<comment type="similarity">
    <text evidence="1 6">Belongs to the calycin superfamily. Fatty-acid binding protein (FABP) family.</text>
</comment>
<proteinExistence type="inferred from homology"/>